<dbReference type="AlphaFoldDB" id="A0A0G0BYX3"/>
<dbReference type="Gene3D" id="3.30.70.100">
    <property type="match status" value="1"/>
</dbReference>
<reference evidence="4 5" key="1">
    <citation type="journal article" date="2015" name="Nature">
        <title>rRNA introns, odd ribosomes, and small enigmatic genomes across a large radiation of phyla.</title>
        <authorList>
            <person name="Brown C.T."/>
            <person name="Hug L.A."/>
            <person name="Thomas B.C."/>
            <person name="Sharon I."/>
            <person name="Castelle C.J."/>
            <person name="Singh A."/>
            <person name="Wilkins M.J."/>
            <person name="Williams K.H."/>
            <person name="Banfield J.F."/>
        </authorList>
    </citation>
    <scope>NUCLEOTIDE SEQUENCE [LARGE SCALE GENOMIC DNA]</scope>
</reference>
<feature type="transmembrane region" description="Helical" evidence="2">
    <location>
        <begin position="116"/>
        <end position="140"/>
    </location>
</feature>
<dbReference type="GO" id="GO:0046872">
    <property type="term" value="F:metal ion binding"/>
    <property type="evidence" value="ECO:0007669"/>
    <property type="project" value="UniProtKB-KW"/>
</dbReference>
<name>A0A0G0BYX3_9BACT</name>
<dbReference type="Proteomes" id="UP000034302">
    <property type="component" value="Unassembled WGS sequence"/>
</dbReference>
<feature type="transmembrane region" description="Helical" evidence="2">
    <location>
        <begin position="304"/>
        <end position="331"/>
    </location>
</feature>
<dbReference type="Pfam" id="PF00403">
    <property type="entry name" value="HMA"/>
    <property type="match status" value="1"/>
</dbReference>
<feature type="transmembrane region" description="Helical" evidence="2">
    <location>
        <begin position="187"/>
        <end position="213"/>
    </location>
</feature>
<protein>
    <submittedName>
        <fullName evidence="4">Heavy metal transport/detoxification protein</fullName>
    </submittedName>
</protein>
<dbReference type="PROSITE" id="PS50846">
    <property type="entry name" value="HMA_2"/>
    <property type="match status" value="1"/>
</dbReference>
<dbReference type="EMBL" id="LBOV01000006">
    <property type="protein sequence ID" value="KKP44085.1"/>
    <property type="molecule type" value="Genomic_DNA"/>
</dbReference>
<dbReference type="CDD" id="cd00371">
    <property type="entry name" value="HMA"/>
    <property type="match status" value="1"/>
</dbReference>
<dbReference type="InterPro" id="IPR039447">
    <property type="entry name" value="UreH-like_TM_dom"/>
</dbReference>
<dbReference type="InterPro" id="IPR017969">
    <property type="entry name" value="Heavy-metal-associated_CS"/>
</dbReference>
<keyword evidence="2" id="KW-1133">Transmembrane helix</keyword>
<dbReference type="Pfam" id="PF13386">
    <property type="entry name" value="DsbD_2"/>
    <property type="match status" value="1"/>
</dbReference>
<gene>
    <name evidence="4" type="ORF">UR34_C0006G0006</name>
</gene>
<feature type="transmembrane region" description="Helical" evidence="2">
    <location>
        <begin position="271"/>
        <end position="292"/>
    </location>
</feature>
<evidence type="ECO:0000259" key="3">
    <source>
        <dbReference type="PROSITE" id="PS50846"/>
    </source>
</evidence>
<proteinExistence type="predicted"/>
<sequence>MSNTKELYVTGMHCKSCEVLIENKLNKIDGLKDVKADLNSNKVSFRTEQSNKEIIKEINDVIKQHGYTVQEQQLKNKVDYKEFVYALLIATGISTIFVVIQNLGVTNLVNAGTLTYPVVFLIGVIASISTCMAVVGGLVLSISSTYAKSKSKGIPLTLFHIARLLSFFILGGVLGYIGTFFTLSSTFYFVISTVLFFVMVILAINLLDIFPFFNKLQLTMPKQLTSGILKTEKMKNIFTPILLGASTFFLPCGFTQSMQINAIASGSTLNGALIMLIFALGTLPVLALISFGSTKLAKSARSSLFFRASGFLVLFFAIYTFLTSLVSIGIIKPIF</sequence>
<accession>A0A0G0BYX3</accession>
<feature type="domain" description="HMA" evidence="3">
    <location>
        <begin position="3"/>
        <end position="66"/>
    </location>
</feature>
<keyword evidence="2" id="KW-0472">Membrane</keyword>
<evidence type="ECO:0000256" key="2">
    <source>
        <dbReference type="SAM" id="Phobius"/>
    </source>
</evidence>
<keyword evidence="2" id="KW-0812">Transmembrane</keyword>
<dbReference type="PANTHER" id="PTHR42208:SF1">
    <property type="entry name" value="HEAVY METAL TRANSPORTER"/>
    <property type="match status" value="1"/>
</dbReference>
<evidence type="ECO:0000313" key="4">
    <source>
        <dbReference type="EMBL" id="KKP44085.1"/>
    </source>
</evidence>
<feature type="transmembrane region" description="Helical" evidence="2">
    <location>
        <begin position="234"/>
        <end position="251"/>
    </location>
</feature>
<feature type="transmembrane region" description="Helical" evidence="2">
    <location>
        <begin position="83"/>
        <end position="104"/>
    </location>
</feature>
<dbReference type="PROSITE" id="PS01047">
    <property type="entry name" value="HMA_1"/>
    <property type="match status" value="1"/>
</dbReference>
<feature type="transmembrane region" description="Helical" evidence="2">
    <location>
        <begin position="161"/>
        <end position="181"/>
    </location>
</feature>
<dbReference type="InterPro" id="IPR006121">
    <property type="entry name" value="HMA_dom"/>
</dbReference>
<dbReference type="SUPFAM" id="SSF55008">
    <property type="entry name" value="HMA, heavy metal-associated domain"/>
    <property type="match status" value="1"/>
</dbReference>
<keyword evidence="1" id="KW-0479">Metal-binding</keyword>
<comment type="caution">
    <text evidence="4">The sequence shown here is derived from an EMBL/GenBank/DDBJ whole genome shotgun (WGS) entry which is preliminary data.</text>
</comment>
<dbReference type="InterPro" id="IPR036163">
    <property type="entry name" value="HMA_dom_sf"/>
</dbReference>
<dbReference type="PANTHER" id="PTHR42208">
    <property type="entry name" value="HEAVY METAL TRANSPORTER-RELATED"/>
    <property type="match status" value="1"/>
</dbReference>
<evidence type="ECO:0000256" key="1">
    <source>
        <dbReference type="ARBA" id="ARBA00022723"/>
    </source>
</evidence>
<organism evidence="4 5">
    <name type="scientific">candidate division WS6 bacterium GW2011_GWC1_33_20</name>
    <dbReference type="NCBI Taxonomy" id="1619089"/>
    <lineage>
        <taxon>Bacteria</taxon>
        <taxon>Candidatus Dojkabacteria</taxon>
    </lineage>
</organism>
<evidence type="ECO:0000313" key="5">
    <source>
        <dbReference type="Proteomes" id="UP000034302"/>
    </source>
</evidence>